<evidence type="ECO:0000313" key="3">
    <source>
        <dbReference type="Proteomes" id="UP000187203"/>
    </source>
</evidence>
<dbReference type="Proteomes" id="UP000187203">
    <property type="component" value="Unassembled WGS sequence"/>
</dbReference>
<feature type="transmembrane region" description="Helical" evidence="1">
    <location>
        <begin position="42"/>
        <end position="65"/>
    </location>
</feature>
<evidence type="ECO:0000256" key="1">
    <source>
        <dbReference type="SAM" id="Phobius"/>
    </source>
</evidence>
<dbReference type="AlphaFoldDB" id="A0A1R3GH34"/>
<name>A0A1R3GH34_9ROSI</name>
<sequence>MAAICFTWFTVMEERLDEETIHNYGVPQTIHNYGVPQTIHNYGVPLTILVTGIVVLTATSSIFLLKGFLCPCDPYKAEQINITVIAVLIAFFA</sequence>
<keyword evidence="1" id="KW-0472">Membrane</keyword>
<organism evidence="2 3">
    <name type="scientific">Corchorus olitorius</name>
    <dbReference type="NCBI Taxonomy" id="93759"/>
    <lineage>
        <taxon>Eukaryota</taxon>
        <taxon>Viridiplantae</taxon>
        <taxon>Streptophyta</taxon>
        <taxon>Embryophyta</taxon>
        <taxon>Tracheophyta</taxon>
        <taxon>Spermatophyta</taxon>
        <taxon>Magnoliopsida</taxon>
        <taxon>eudicotyledons</taxon>
        <taxon>Gunneridae</taxon>
        <taxon>Pentapetalae</taxon>
        <taxon>rosids</taxon>
        <taxon>malvids</taxon>
        <taxon>Malvales</taxon>
        <taxon>Malvaceae</taxon>
        <taxon>Grewioideae</taxon>
        <taxon>Apeibeae</taxon>
        <taxon>Corchorus</taxon>
    </lineage>
</organism>
<proteinExistence type="predicted"/>
<keyword evidence="3" id="KW-1185">Reference proteome</keyword>
<dbReference type="OrthoDB" id="10464728at2759"/>
<accession>A0A1R3GH34</accession>
<dbReference type="EMBL" id="AWUE01022562">
    <property type="protein sequence ID" value="OMO57386.1"/>
    <property type="molecule type" value="Genomic_DNA"/>
</dbReference>
<protein>
    <submittedName>
        <fullName evidence="2">Uncharacterized protein</fullName>
    </submittedName>
</protein>
<evidence type="ECO:0000313" key="2">
    <source>
        <dbReference type="EMBL" id="OMO57386.1"/>
    </source>
</evidence>
<comment type="caution">
    <text evidence="2">The sequence shown here is derived from an EMBL/GenBank/DDBJ whole genome shotgun (WGS) entry which is preliminary data.</text>
</comment>
<keyword evidence="1" id="KW-1133">Transmembrane helix</keyword>
<gene>
    <name evidence="2" type="ORF">COLO4_35414</name>
</gene>
<keyword evidence="1" id="KW-0812">Transmembrane</keyword>
<reference evidence="3" key="1">
    <citation type="submission" date="2013-09" db="EMBL/GenBank/DDBJ databases">
        <title>Corchorus olitorius genome sequencing.</title>
        <authorList>
            <person name="Alam M."/>
            <person name="Haque M.S."/>
            <person name="Islam M.S."/>
            <person name="Emdad E.M."/>
            <person name="Islam M.M."/>
            <person name="Ahmed B."/>
            <person name="Halim A."/>
            <person name="Hossen Q.M.M."/>
            <person name="Hossain M.Z."/>
            <person name="Ahmed R."/>
            <person name="Khan M.M."/>
            <person name="Islam R."/>
            <person name="Rashid M.M."/>
            <person name="Khan S.A."/>
            <person name="Rahman M.S."/>
            <person name="Alam M."/>
            <person name="Yahiya A.S."/>
            <person name="Khan M.S."/>
            <person name="Azam M.S."/>
            <person name="Haque T."/>
            <person name="Lashkar M.Z.H."/>
            <person name="Akhand A.I."/>
            <person name="Morshed G."/>
            <person name="Roy S."/>
            <person name="Uddin K.S."/>
            <person name="Rabeya T."/>
            <person name="Hossain A.S."/>
            <person name="Chowdhury A."/>
            <person name="Snigdha A.R."/>
            <person name="Mortoza M.S."/>
            <person name="Matin S.A."/>
            <person name="Hoque S.M.E."/>
            <person name="Islam M.K."/>
            <person name="Roy D.K."/>
            <person name="Haider R."/>
            <person name="Moosa M.M."/>
            <person name="Elias S.M."/>
            <person name="Hasan A.M."/>
            <person name="Jahan S."/>
            <person name="Shafiuddin M."/>
            <person name="Mahmood N."/>
            <person name="Shommy N.S."/>
        </authorList>
    </citation>
    <scope>NUCLEOTIDE SEQUENCE [LARGE SCALE GENOMIC DNA]</scope>
    <source>
        <strain evidence="3">cv. O-4</strain>
    </source>
</reference>